<dbReference type="Proteomes" id="UP000662373">
    <property type="component" value="Unassembled WGS sequence"/>
</dbReference>
<dbReference type="RefSeq" id="WP_199601106.1">
    <property type="nucleotide sequence ID" value="NZ_JAEHJZ010000036.1"/>
</dbReference>
<evidence type="ECO:0000313" key="2">
    <source>
        <dbReference type="Proteomes" id="UP000662373"/>
    </source>
</evidence>
<comment type="caution">
    <text evidence="1">The sequence shown here is derived from an EMBL/GenBank/DDBJ whole genome shotgun (WGS) entry which is preliminary data.</text>
</comment>
<organism evidence="1 2">
    <name type="scientific">Gelidibacter salicanalis</name>
    <dbReference type="NCBI Taxonomy" id="291193"/>
    <lineage>
        <taxon>Bacteria</taxon>
        <taxon>Pseudomonadati</taxon>
        <taxon>Bacteroidota</taxon>
        <taxon>Flavobacteriia</taxon>
        <taxon>Flavobacteriales</taxon>
        <taxon>Flavobacteriaceae</taxon>
        <taxon>Gelidibacter</taxon>
    </lineage>
</organism>
<protein>
    <submittedName>
        <fullName evidence="1">Uncharacterized protein</fullName>
    </submittedName>
</protein>
<dbReference type="EMBL" id="JAEHJZ010000036">
    <property type="protein sequence ID" value="MBJ7881909.1"/>
    <property type="molecule type" value="Genomic_DNA"/>
</dbReference>
<sequence>MVEIFRTNVVNKNKAKQIVDAVHSNFERYKVNFDLEDCDRILRVESNNGRLDVFKILQFLKCQGLEAEVLPD</sequence>
<proteinExistence type="predicted"/>
<accession>A0A934NJU1</accession>
<reference evidence="1 2" key="1">
    <citation type="submission" date="2020-09" db="EMBL/GenBank/DDBJ databases">
        <title>Draft genome of Gelidibacter salicanalis PAMC21136.</title>
        <authorList>
            <person name="Park H."/>
        </authorList>
    </citation>
    <scope>NUCLEOTIDE SEQUENCE [LARGE SCALE GENOMIC DNA]</scope>
    <source>
        <strain evidence="1 2">PAMC21136</strain>
    </source>
</reference>
<keyword evidence="2" id="KW-1185">Reference proteome</keyword>
<dbReference type="AlphaFoldDB" id="A0A934NJU1"/>
<name>A0A934NJU1_9FLAO</name>
<gene>
    <name evidence="1" type="ORF">JEM65_14835</name>
</gene>
<evidence type="ECO:0000313" key="1">
    <source>
        <dbReference type="EMBL" id="MBJ7881909.1"/>
    </source>
</evidence>